<sequence length="776" mass="89304">MTENINSDIKFGNLENSENELINTALKENNQNKLREHYENITQALNNIREYEYEAKATQYREMLDDARTYDKSTKDYNLGSAHFITASGYKALLGAYKALNPDENTDKKLDHFMNGLDEIYKQSFSARNLTSSNKLPPAEQLKKFLETTTDEIYDKLQKTGEAYLSYSNAPTNTGLHANVIKYSKENGKNYRIIYNAGAGVRADNSKLNQTPKDQLSKINETIEARSKAKFSSIKYELKNQTDKEVKDLIYKEIKDSIFSILSINELEAIKAHNNEINRFKSEQLINPKADSRRTVTGQTLGNCSSRSIREALRDNVPDSEFREIYDFITQNQVSQIISNLESEQKNLANTLNIPLTKEQSISNTTHQNQFQNDIANSATNNFDAFFYNEGHTPSTKEKLFNKVAEESNLKYVKIDLVDFLSTVFPYKDTDLPITEDLLKPIINHIQTCFEEREIAPSKTVLENYRLYKSNKEQIINELSEKCLNDKDVNILIKAQIQAKIENRPSIDIFRQMKQSNTNPKPLELSEEHKKLDDVIKDMAQKYKMTIPEAKASEEITQVVKDYSENKFNEEITPIKAQKLVDEFTQATLDIFEENKLIDSPIIETKNEHINIPLPNTEKQETTNLNLDTIHSKNSPVSSFLNDTVLKEEKQNLVNELITEANKNLPDSTKVVDDKKQEVKTDNIFNKNSEPKKQTIKHKFYKYLSKLTEKLGLKSISNYFKDLIKEPNLEQNINLEKEAKLIADKHRLTKYMELSDNKNNNAVFSGKKTSKNITQL</sequence>
<protein>
    <submittedName>
        <fullName evidence="2">Uncharacterized protein</fullName>
    </submittedName>
</protein>
<evidence type="ECO:0000313" key="2">
    <source>
        <dbReference type="EMBL" id="KJV58743.1"/>
    </source>
</evidence>
<dbReference type="EMBL" id="LANQ01000001">
    <property type="protein sequence ID" value="KJV58743.1"/>
    <property type="molecule type" value="Genomic_DNA"/>
</dbReference>
<gene>
    <name evidence="2" type="ORF">RFEPED_1135</name>
</gene>
<dbReference type="PATRIC" id="fig|1359196.3.peg.1099"/>
<proteinExistence type="predicted"/>
<reference evidence="2 3" key="1">
    <citation type="submission" date="2015-01" db="EMBL/GenBank/DDBJ databases">
        <title>Genome Sequencing of Rickettsiales.</title>
        <authorList>
            <person name="Daugherty S.C."/>
            <person name="Su Q."/>
            <person name="Abolude K."/>
            <person name="Beier-Sexton M."/>
            <person name="Carlyon J.A."/>
            <person name="Carter R."/>
            <person name="Day N.P."/>
            <person name="Dumler S.J."/>
            <person name="Dyachenko V."/>
            <person name="Godinez A."/>
            <person name="Kurtti T.J."/>
            <person name="Lichay M."/>
            <person name="Mullins K.E."/>
            <person name="Ott S."/>
            <person name="Pappas-Brown V."/>
            <person name="Paris D.H."/>
            <person name="Patel P."/>
            <person name="Richards A.L."/>
            <person name="Sadzewicz L."/>
            <person name="Sears K."/>
            <person name="Seidman D."/>
            <person name="Sengamalay N."/>
            <person name="Stenos J."/>
            <person name="Tallon L.J."/>
            <person name="Vincent G."/>
            <person name="Fraser C.M."/>
            <person name="Munderloh U."/>
            <person name="Dunning-Hotopp J.C."/>
        </authorList>
    </citation>
    <scope>NUCLEOTIDE SEQUENCE [LARGE SCALE GENOMIC DNA]</scope>
    <source>
        <strain evidence="2 3">Pedreira</strain>
    </source>
</reference>
<comment type="caution">
    <text evidence="2">The sequence shown here is derived from an EMBL/GenBank/DDBJ whole genome shotgun (WGS) entry which is preliminary data.</text>
</comment>
<evidence type="ECO:0000313" key="3">
    <source>
        <dbReference type="Proteomes" id="UP000033475"/>
    </source>
</evidence>
<keyword evidence="1" id="KW-0175">Coiled coil</keyword>
<organism evidence="2 3">
    <name type="scientific">Rickettsia felis str. Pedreira</name>
    <dbReference type="NCBI Taxonomy" id="1359196"/>
    <lineage>
        <taxon>Bacteria</taxon>
        <taxon>Pseudomonadati</taxon>
        <taxon>Pseudomonadota</taxon>
        <taxon>Alphaproteobacteria</taxon>
        <taxon>Rickettsiales</taxon>
        <taxon>Rickettsiaceae</taxon>
        <taxon>Rickettsieae</taxon>
        <taxon>Rickettsia</taxon>
        <taxon>spotted fever group</taxon>
    </lineage>
</organism>
<feature type="coiled-coil region" evidence="1">
    <location>
        <begin position="27"/>
        <end position="54"/>
    </location>
</feature>
<accession>A0A0F3MSI0</accession>
<dbReference type="Proteomes" id="UP000033475">
    <property type="component" value="Unassembled WGS sequence"/>
</dbReference>
<dbReference type="AlphaFoldDB" id="A0A0F3MSI0"/>
<name>A0A0F3MSI0_RICFI</name>
<evidence type="ECO:0000256" key="1">
    <source>
        <dbReference type="SAM" id="Coils"/>
    </source>
</evidence>